<dbReference type="InterPro" id="IPR009014">
    <property type="entry name" value="Transketo_C/PFOR_II"/>
</dbReference>
<dbReference type="Pfam" id="PF22613">
    <property type="entry name" value="Transketolase_C_1"/>
    <property type="match status" value="1"/>
</dbReference>
<feature type="binding site" evidence="11">
    <location>
        <position position="77"/>
    </location>
    <ligand>
        <name>thiamine diphosphate</name>
        <dbReference type="ChEBI" id="CHEBI:58937"/>
    </ligand>
</feature>
<evidence type="ECO:0000259" key="14">
    <source>
        <dbReference type="SMART" id="SM00861"/>
    </source>
</evidence>
<dbReference type="Gene3D" id="3.40.50.970">
    <property type="match status" value="2"/>
</dbReference>
<comment type="caution">
    <text evidence="15">The sequence shown here is derived from an EMBL/GenBank/DDBJ whole genome shotgun (WGS) entry which is preliminary data.</text>
</comment>
<dbReference type="InterPro" id="IPR005474">
    <property type="entry name" value="Transketolase_N"/>
</dbReference>
<protein>
    <recommendedName>
        <fullName evidence="2 8">Transketolase</fullName>
        <ecNumber evidence="2 8">2.2.1.1</ecNumber>
    </recommendedName>
</protein>
<evidence type="ECO:0000256" key="7">
    <source>
        <dbReference type="ARBA" id="ARBA00049473"/>
    </source>
</evidence>
<feature type="binding site" evidence="11">
    <location>
        <begin position="126"/>
        <end position="128"/>
    </location>
    <ligand>
        <name>thiamine diphosphate</name>
        <dbReference type="ChEBI" id="CHEBI:58937"/>
    </ligand>
</feature>
<evidence type="ECO:0000256" key="9">
    <source>
        <dbReference type="PIRSR" id="PIRSR605478-1"/>
    </source>
</evidence>
<dbReference type="PANTHER" id="PTHR43522">
    <property type="entry name" value="TRANSKETOLASE"/>
    <property type="match status" value="1"/>
</dbReference>
<dbReference type="FunFam" id="3.40.50.970:FF:000003">
    <property type="entry name" value="Transketolase"/>
    <property type="match status" value="1"/>
</dbReference>
<evidence type="ECO:0000256" key="5">
    <source>
        <dbReference type="ARBA" id="ARBA00022842"/>
    </source>
</evidence>
<keyword evidence="5 12" id="KW-0460">Magnesium</keyword>
<dbReference type="RefSeq" id="WP_184046614.1">
    <property type="nucleotide sequence ID" value="NZ_JACIGK010000025.1"/>
</dbReference>
<feature type="binding site" evidence="10">
    <location>
        <position position="390"/>
    </location>
    <ligand>
        <name>substrate</name>
    </ligand>
</feature>
<dbReference type="InterPro" id="IPR005475">
    <property type="entry name" value="Transketolase-like_Pyr-bd"/>
</dbReference>
<evidence type="ECO:0000256" key="6">
    <source>
        <dbReference type="ARBA" id="ARBA00023052"/>
    </source>
</evidence>
<feature type="binding site" evidence="12">
    <location>
        <position position="194"/>
    </location>
    <ligand>
        <name>Mg(2+)</name>
        <dbReference type="ChEBI" id="CHEBI:18420"/>
    </ligand>
</feature>
<feature type="binding site" evidence="11">
    <location>
        <position position="165"/>
    </location>
    <ligand>
        <name>thiamine diphosphate</name>
        <dbReference type="ChEBI" id="CHEBI:58937"/>
    </ligand>
</feature>
<name>A0A7W6RF72_9PROT</name>
<comment type="cofactor">
    <cofactor evidence="12">
        <name>Mg(2+)</name>
        <dbReference type="ChEBI" id="CHEBI:18420"/>
    </cofactor>
    <text evidence="12">Binds 1 Mg(2+) ion per subunit. Can also utilize other divalent metal cations, such as Ca(2+), Mn(2+) and Co(2+).</text>
</comment>
<gene>
    <name evidence="15" type="ORF">GGD89_002963</name>
</gene>
<dbReference type="Pfam" id="PF02779">
    <property type="entry name" value="Transket_pyr"/>
    <property type="match status" value="1"/>
</dbReference>
<evidence type="ECO:0000256" key="4">
    <source>
        <dbReference type="ARBA" id="ARBA00022723"/>
    </source>
</evidence>
<dbReference type="CDD" id="cd02012">
    <property type="entry name" value="TPP_TK"/>
    <property type="match status" value="1"/>
</dbReference>
<evidence type="ECO:0000256" key="3">
    <source>
        <dbReference type="ARBA" id="ARBA00022679"/>
    </source>
</evidence>
<dbReference type="Pfam" id="PF00456">
    <property type="entry name" value="Transketolase_N"/>
    <property type="match status" value="1"/>
</dbReference>
<dbReference type="EMBL" id="JACIGK010000025">
    <property type="protein sequence ID" value="MBB4267322.1"/>
    <property type="molecule type" value="Genomic_DNA"/>
</dbReference>
<evidence type="ECO:0000256" key="11">
    <source>
        <dbReference type="PIRSR" id="PIRSR605478-3"/>
    </source>
</evidence>
<dbReference type="InterPro" id="IPR055152">
    <property type="entry name" value="Transketolase-like_C_2"/>
</dbReference>
<proteinExistence type="inferred from homology"/>
<dbReference type="SUPFAM" id="SSF52518">
    <property type="entry name" value="Thiamin diphosphate-binding fold (THDP-binding)"/>
    <property type="match status" value="2"/>
</dbReference>
<evidence type="ECO:0000313" key="15">
    <source>
        <dbReference type="EMBL" id="MBB4267322.1"/>
    </source>
</evidence>
<dbReference type="SMART" id="SM00861">
    <property type="entry name" value="Transket_pyr"/>
    <property type="match status" value="1"/>
</dbReference>
<keyword evidence="6 11" id="KW-0786">Thiamine pyrophosphate</keyword>
<evidence type="ECO:0000313" key="16">
    <source>
        <dbReference type="Proteomes" id="UP000554286"/>
    </source>
</evidence>
<keyword evidence="4 12" id="KW-0479">Metal-binding</keyword>
<dbReference type="Gene3D" id="3.40.50.920">
    <property type="match status" value="1"/>
</dbReference>
<feature type="site" description="Important for catalytic activity" evidence="13">
    <location>
        <position position="37"/>
    </location>
</feature>
<dbReference type="GO" id="GO:0004802">
    <property type="term" value="F:transketolase activity"/>
    <property type="evidence" value="ECO:0007669"/>
    <property type="project" value="UniProtKB-UniRule"/>
</dbReference>
<dbReference type="InterPro" id="IPR033247">
    <property type="entry name" value="Transketolase_fam"/>
</dbReference>
<dbReference type="SUPFAM" id="SSF52922">
    <property type="entry name" value="TK C-terminal domain-like"/>
    <property type="match status" value="1"/>
</dbReference>
<feature type="binding site" evidence="11">
    <location>
        <position position="443"/>
    </location>
    <ligand>
        <name>thiamine diphosphate</name>
        <dbReference type="ChEBI" id="CHEBI:58937"/>
    </ligand>
</feature>
<feature type="binding site" evidence="10">
    <location>
        <position position="37"/>
    </location>
    <ligand>
        <name>substrate</name>
    </ligand>
</feature>
<comment type="catalytic activity">
    <reaction evidence="7">
        <text>D-sedoheptulose 7-phosphate + D-glyceraldehyde 3-phosphate = aldehydo-D-ribose 5-phosphate + D-xylulose 5-phosphate</text>
        <dbReference type="Rhea" id="RHEA:10508"/>
        <dbReference type="ChEBI" id="CHEBI:57483"/>
        <dbReference type="ChEBI" id="CHEBI:57737"/>
        <dbReference type="ChEBI" id="CHEBI:58273"/>
        <dbReference type="ChEBI" id="CHEBI:59776"/>
        <dbReference type="EC" id="2.2.1.1"/>
    </reaction>
</comment>
<evidence type="ECO:0000256" key="2">
    <source>
        <dbReference type="ARBA" id="ARBA00013152"/>
    </source>
</evidence>
<dbReference type="GO" id="GO:0005829">
    <property type="term" value="C:cytosol"/>
    <property type="evidence" value="ECO:0007669"/>
    <property type="project" value="TreeGrafter"/>
</dbReference>
<feature type="binding site" evidence="10">
    <location>
        <position position="268"/>
    </location>
    <ligand>
        <name>substrate</name>
    </ligand>
</feature>
<feature type="binding site" evidence="10">
    <location>
        <position position="479"/>
    </location>
    <ligand>
        <name>substrate</name>
    </ligand>
</feature>
<dbReference type="EC" id="2.2.1.1" evidence="2 8"/>
<dbReference type="InterPro" id="IPR005478">
    <property type="entry name" value="Transketolase_bac-like"/>
</dbReference>
<feature type="binding site" evidence="10">
    <location>
        <position position="475"/>
    </location>
    <ligand>
        <name>substrate</name>
    </ligand>
</feature>
<evidence type="ECO:0000256" key="10">
    <source>
        <dbReference type="PIRSR" id="PIRSR605478-2"/>
    </source>
</evidence>
<sequence length="674" mass="72693">MDTPSSFGSLSGPRLRRMANAIRALSVDAINKIQTGHPGLPLGAADVATVLFTQHLKFDPVHPDWADRDRFVLSAGHGSMLLYALGYLCGYEAMTLDDIKSFRRLGSKAAGHPELDLAIGVEATTGPLGQGLAMAVGMALSERMLRSRFGADLVDHHTYALVGDGCLMEGISYEAAALAGHLGLDRLIVLFDDNGISIDGPTSLATSENQQARFEACGWHWQAVDGHDPQALSDAIDAAKRADRPSIVACRTTIGLGLPNKAGTSAAHGQPPSMEEAAAARLAYEWPDAPFEVPVDILADWRESGRRGGADHTRWRQRLARADDTTRAAFQAWQSDDLPEGWRDAIKACKRRFSEARPTEPTRQSSKTVMSALIPAIPNLIGGSADLTPSNLSRPDGITPVSRDNFAGRYIHFGIREHAMAAVTNGIALHKGFLPFCATFLCFSDYCRPAIRLSALMEQKVLYILTHDTITQGPDGPTHQPVEHFITLRATPNLLFLRPADAIEVAECWELALETQDRPVALILTREAVPPVREGFTTDNLCRRGAYEFAPASSGAARVTLLATGSEVAVALGARAILEENGVPTRVVSMPCLEIFDQQDEAFRRSILAPDTLRVSIEAATTAGWEKYVGPDGVIIGLRGFGAAGMPDELMDHFGLTPEAVATVIEDKLAQTRA</sequence>
<evidence type="ECO:0000256" key="12">
    <source>
        <dbReference type="PIRSR" id="PIRSR605478-4"/>
    </source>
</evidence>
<dbReference type="Proteomes" id="UP000554286">
    <property type="component" value="Unassembled WGS sequence"/>
</dbReference>
<feature type="active site" description="Proton donor" evidence="9">
    <location>
        <position position="417"/>
    </location>
</feature>
<feature type="binding site" evidence="11">
    <location>
        <position position="268"/>
    </location>
    <ligand>
        <name>thiamine diphosphate</name>
        <dbReference type="ChEBI" id="CHEBI:58937"/>
    </ligand>
</feature>
<keyword evidence="16" id="KW-1185">Reference proteome</keyword>
<dbReference type="FunFam" id="3.40.50.970:FF:000004">
    <property type="entry name" value="Transketolase"/>
    <property type="match status" value="1"/>
</dbReference>
<dbReference type="AlphaFoldDB" id="A0A7W6RF72"/>
<feature type="binding site" evidence="11">
    <location>
        <position position="194"/>
    </location>
    <ligand>
        <name>thiamine diphosphate</name>
        <dbReference type="ChEBI" id="CHEBI:58937"/>
    </ligand>
</feature>
<dbReference type="GO" id="GO:0046872">
    <property type="term" value="F:metal ion binding"/>
    <property type="evidence" value="ECO:0007669"/>
    <property type="project" value="UniProtKB-KW"/>
</dbReference>
<feature type="site" description="Important for catalytic activity" evidence="13">
    <location>
        <position position="268"/>
    </location>
</feature>
<dbReference type="NCBIfam" id="TIGR00232">
    <property type="entry name" value="tktlase_bact"/>
    <property type="match status" value="1"/>
</dbReference>
<keyword evidence="3 15" id="KW-0808">Transferase</keyword>
<organism evidence="15 16">
    <name type="scientific">Roseospira visakhapatnamensis</name>
    <dbReference type="NCBI Taxonomy" id="390880"/>
    <lineage>
        <taxon>Bacteria</taxon>
        <taxon>Pseudomonadati</taxon>
        <taxon>Pseudomonadota</taxon>
        <taxon>Alphaproteobacteria</taxon>
        <taxon>Rhodospirillales</taxon>
        <taxon>Rhodospirillaceae</taxon>
        <taxon>Roseospira</taxon>
    </lineage>
</organism>
<feature type="binding site" evidence="12">
    <location>
        <position position="196"/>
    </location>
    <ligand>
        <name>Mg(2+)</name>
        <dbReference type="ChEBI" id="CHEBI:18420"/>
    </ligand>
</feature>
<feature type="binding site" evidence="10">
    <location>
        <position position="363"/>
    </location>
    <ligand>
        <name>substrate</name>
    </ligand>
</feature>
<dbReference type="InterPro" id="IPR029061">
    <property type="entry name" value="THDP-binding"/>
</dbReference>
<comment type="cofactor">
    <cofactor evidence="11">
        <name>thiamine diphosphate</name>
        <dbReference type="ChEBI" id="CHEBI:58937"/>
    </cofactor>
    <text evidence="11">Binds 1 thiamine pyrophosphate per subunit. During the reaction, the substrate forms a covalent intermediate with the cofactor.</text>
</comment>
<feature type="binding site" evidence="12">
    <location>
        <position position="164"/>
    </location>
    <ligand>
        <name>Mg(2+)</name>
        <dbReference type="ChEBI" id="CHEBI:18420"/>
    </ligand>
</feature>
<evidence type="ECO:0000256" key="1">
    <source>
        <dbReference type="ARBA" id="ARBA00007131"/>
    </source>
</evidence>
<feature type="domain" description="Transketolase-like pyrimidine-binding" evidence="14">
    <location>
        <begin position="360"/>
        <end position="532"/>
    </location>
</feature>
<dbReference type="CDD" id="cd07033">
    <property type="entry name" value="TPP_PYR_DXS_TK_like"/>
    <property type="match status" value="1"/>
</dbReference>
<dbReference type="GO" id="GO:0006098">
    <property type="term" value="P:pentose-phosphate shunt"/>
    <property type="evidence" value="ECO:0007669"/>
    <property type="project" value="TreeGrafter"/>
</dbReference>
<feature type="binding site" evidence="10">
    <location>
        <position position="467"/>
    </location>
    <ligand>
        <name>substrate</name>
    </ligand>
</feature>
<evidence type="ECO:0000256" key="13">
    <source>
        <dbReference type="PIRSR" id="PIRSR605478-5"/>
    </source>
</evidence>
<reference evidence="15 16" key="1">
    <citation type="submission" date="2020-08" db="EMBL/GenBank/DDBJ databases">
        <title>Genome sequencing of Purple Non-Sulfur Bacteria from various extreme environments.</title>
        <authorList>
            <person name="Mayer M."/>
        </authorList>
    </citation>
    <scope>NUCLEOTIDE SEQUENCE [LARGE SCALE GENOMIC DNA]</scope>
    <source>
        <strain evidence="15 16">JA131</strain>
    </source>
</reference>
<evidence type="ECO:0000256" key="8">
    <source>
        <dbReference type="NCBIfam" id="TIGR00232"/>
    </source>
</evidence>
<dbReference type="PANTHER" id="PTHR43522:SF2">
    <property type="entry name" value="TRANSKETOLASE 1-RELATED"/>
    <property type="match status" value="1"/>
</dbReference>
<feature type="binding site" evidence="10">
    <location>
        <position position="526"/>
    </location>
    <ligand>
        <name>substrate</name>
    </ligand>
</feature>
<accession>A0A7W6RF72</accession>
<comment type="similarity">
    <text evidence="1">Belongs to the transketolase family.</text>
</comment>